<reference evidence="4" key="1">
    <citation type="submission" date="2025-08" db="UniProtKB">
        <authorList>
            <consortium name="RefSeq"/>
        </authorList>
    </citation>
    <scope>IDENTIFICATION</scope>
    <source>
        <tissue evidence="4">Whole body</tissue>
    </source>
</reference>
<organism evidence="3 4">
    <name type="scientific">Ceratina calcarata</name>
    <dbReference type="NCBI Taxonomy" id="156304"/>
    <lineage>
        <taxon>Eukaryota</taxon>
        <taxon>Metazoa</taxon>
        <taxon>Ecdysozoa</taxon>
        <taxon>Arthropoda</taxon>
        <taxon>Hexapoda</taxon>
        <taxon>Insecta</taxon>
        <taxon>Pterygota</taxon>
        <taxon>Neoptera</taxon>
        <taxon>Endopterygota</taxon>
        <taxon>Hymenoptera</taxon>
        <taxon>Apocrita</taxon>
        <taxon>Aculeata</taxon>
        <taxon>Apoidea</taxon>
        <taxon>Anthophila</taxon>
        <taxon>Apidae</taxon>
        <taxon>Ceratina</taxon>
        <taxon>Zadontomerus</taxon>
    </lineage>
</organism>
<dbReference type="KEGG" id="ccal:108630058"/>
<dbReference type="Proteomes" id="UP000694925">
    <property type="component" value="Unplaced"/>
</dbReference>
<sequence length="109" mass="12520">MFNNPRTLALHNSLSEEDKKLFNLDIKSLVWEDYFNNLTQGVRTYLSKESPKTLAKARSKQNILYIAHVTMQAGILLLAWWLVKVISASTWLKTGMVVPILTYMFLSSL</sequence>
<keyword evidence="1" id="KW-0812">Transmembrane</keyword>
<feature type="transmembrane region" description="Helical" evidence="1">
    <location>
        <begin position="62"/>
        <end position="82"/>
    </location>
</feature>
<keyword evidence="3" id="KW-1185">Reference proteome</keyword>
<dbReference type="RefSeq" id="XP_017888610.1">
    <property type="nucleotide sequence ID" value="XM_018033121.2"/>
</dbReference>
<name>A0AAJ7JBH2_9HYME</name>
<evidence type="ECO:0000313" key="4">
    <source>
        <dbReference type="RefSeq" id="XP_017888610.1"/>
    </source>
</evidence>
<evidence type="ECO:0000313" key="3">
    <source>
        <dbReference type="Proteomes" id="UP000694925"/>
    </source>
</evidence>
<gene>
    <name evidence="4" type="primary">LOC108630058</name>
</gene>
<keyword evidence="1" id="KW-0472">Membrane</keyword>
<dbReference type="Pfam" id="PF03015">
    <property type="entry name" value="Sterile"/>
    <property type="match status" value="1"/>
</dbReference>
<evidence type="ECO:0000259" key="2">
    <source>
        <dbReference type="Pfam" id="PF03015"/>
    </source>
</evidence>
<accession>A0AAJ7JBH2</accession>
<evidence type="ECO:0000256" key="1">
    <source>
        <dbReference type="SAM" id="Phobius"/>
    </source>
</evidence>
<protein>
    <submittedName>
        <fullName evidence="4">Fatty acyl-CoA reductase CG8306</fullName>
    </submittedName>
</protein>
<dbReference type="CDD" id="cd09071">
    <property type="entry name" value="FAR_C"/>
    <property type="match status" value="1"/>
</dbReference>
<dbReference type="GeneID" id="108630058"/>
<dbReference type="InterPro" id="IPR033640">
    <property type="entry name" value="FAR_C"/>
</dbReference>
<dbReference type="AlphaFoldDB" id="A0AAJ7JBH2"/>
<keyword evidence="1" id="KW-1133">Transmembrane helix</keyword>
<proteinExistence type="predicted"/>
<feature type="domain" description="Fatty acyl-CoA reductase C-terminal" evidence="2">
    <location>
        <begin position="2"/>
        <end position="49"/>
    </location>
</feature>